<evidence type="ECO:0000313" key="7">
    <source>
        <dbReference type="EMBL" id="BCO28347.1"/>
    </source>
</evidence>
<dbReference type="SFLD" id="SFLDS00029">
    <property type="entry name" value="Radical_SAM"/>
    <property type="match status" value="2"/>
</dbReference>
<evidence type="ECO:0000313" key="8">
    <source>
        <dbReference type="Proteomes" id="UP000824366"/>
    </source>
</evidence>
<keyword evidence="8" id="KW-1185">Reference proteome</keyword>
<gene>
    <name evidence="7" type="ORF">MIZ03_3247</name>
</gene>
<dbReference type="InterPro" id="IPR013785">
    <property type="entry name" value="Aldolase_TIM"/>
</dbReference>
<evidence type="ECO:0000256" key="1">
    <source>
        <dbReference type="ARBA" id="ARBA00001966"/>
    </source>
</evidence>
<dbReference type="EMBL" id="AP024238">
    <property type="protein sequence ID" value="BCO28347.1"/>
    <property type="molecule type" value="Genomic_DNA"/>
</dbReference>
<comment type="cofactor">
    <cofactor evidence="1">
        <name>[4Fe-4S] cluster</name>
        <dbReference type="ChEBI" id="CHEBI:49883"/>
    </cofactor>
</comment>
<dbReference type="RefSeq" id="WP_223904313.1">
    <property type="nucleotide sequence ID" value="NZ_AP024238.1"/>
</dbReference>
<dbReference type="Proteomes" id="UP000824366">
    <property type="component" value="Chromosome"/>
</dbReference>
<keyword evidence="5" id="KW-0411">Iron-sulfur</keyword>
<dbReference type="InterPro" id="IPR007197">
    <property type="entry name" value="rSAM"/>
</dbReference>
<evidence type="ECO:0000256" key="5">
    <source>
        <dbReference type="ARBA" id="ARBA00023014"/>
    </source>
</evidence>
<dbReference type="InterPro" id="IPR051198">
    <property type="entry name" value="BchE-like"/>
</dbReference>
<dbReference type="CDD" id="cd01335">
    <property type="entry name" value="Radical_SAM"/>
    <property type="match status" value="1"/>
</dbReference>
<dbReference type="PANTHER" id="PTHR43409:SF4">
    <property type="entry name" value="RADICAL SAM SUPERFAMILY PROTEIN"/>
    <property type="match status" value="1"/>
</dbReference>
<evidence type="ECO:0000256" key="4">
    <source>
        <dbReference type="ARBA" id="ARBA00023004"/>
    </source>
</evidence>
<keyword evidence="4" id="KW-0408">Iron</keyword>
<name>A0ABN6D8K6_9BURK</name>
<dbReference type="PANTHER" id="PTHR43409">
    <property type="entry name" value="ANAEROBIC MAGNESIUM-PROTOPORPHYRIN IX MONOMETHYL ESTER CYCLASE-RELATED"/>
    <property type="match status" value="1"/>
</dbReference>
<dbReference type="SFLD" id="SFLDG01082">
    <property type="entry name" value="B12-binding_domain_containing"/>
    <property type="match status" value="1"/>
</dbReference>
<feature type="domain" description="Radical SAM core" evidence="6">
    <location>
        <begin position="17"/>
        <end position="250"/>
    </location>
</feature>
<dbReference type="SMART" id="SM00729">
    <property type="entry name" value="Elp3"/>
    <property type="match status" value="1"/>
</dbReference>
<dbReference type="Pfam" id="PF04055">
    <property type="entry name" value="Radical_SAM"/>
    <property type="match status" value="1"/>
</dbReference>
<keyword evidence="2" id="KW-0949">S-adenosyl-L-methionine</keyword>
<dbReference type="Gene3D" id="3.20.20.70">
    <property type="entry name" value="Aldolase class I"/>
    <property type="match status" value="1"/>
</dbReference>
<evidence type="ECO:0000256" key="3">
    <source>
        <dbReference type="ARBA" id="ARBA00022723"/>
    </source>
</evidence>
<dbReference type="InterPro" id="IPR006638">
    <property type="entry name" value="Elp3/MiaA/NifB-like_rSAM"/>
</dbReference>
<reference evidence="7 8" key="1">
    <citation type="journal article" date="2021" name="Microbiol. Spectr.">
        <title>A Single Bacterium Capable of Oxidation and Reduction of Iron at Circumneutral pH.</title>
        <authorList>
            <person name="Kato S."/>
            <person name="Ohkuma M."/>
        </authorList>
    </citation>
    <scope>NUCLEOTIDE SEQUENCE [LARGE SCALE GENOMIC DNA]</scope>
    <source>
        <strain evidence="7 8">MIZ03</strain>
    </source>
</reference>
<evidence type="ECO:0000259" key="6">
    <source>
        <dbReference type="PROSITE" id="PS51918"/>
    </source>
</evidence>
<keyword evidence="3" id="KW-0479">Metal-binding</keyword>
<dbReference type="SFLD" id="SFLDG01095">
    <property type="entry name" value="Uncharacterised_Radical_SAM_Su"/>
    <property type="match status" value="1"/>
</dbReference>
<sequence>MSPSFPIRYINPVFRPPSEAESLILPVTNGCSWNKCTYCEMYTAPQKKFAVRDEDETLAALRGCSEYFADQIQRVFLGDGDALALSTRRLMTLLAAIQTHLPRVRRISSYCLPRNLRNKTVPELQELREAGLSLAYVGAESGDDTVLQRVNKGESFDSTREALDKLGAAGITRSVMLLNGLGGTVLSQQHAANSARLVNLTQPEFLATLVVSFPQGEARFRQGFPEWEPLDQPALFAEMVQFLQALELKRTVFRSDHASNWLVLKGVLGAEKERLLAQVTQAMQHPESARLRPSWQRGL</sequence>
<organism evidence="7 8">
    <name type="scientific">Rhodoferax lithotrophicus</name>
    <dbReference type="NCBI Taxonomy" id="2798804"/>
    <lineage>
        <taxon>Bacteria</taxon>
        <taxon>Pseudomonadati</taxon>
        <taxon>Pseudomonadota</taxon>
        <taxon>Betaproteobacteria</taxon>
        <taxon>Burkholderiales</taxon>
        <taxon>Comamonadaceae</taxon>
        <taxon>Rhodoferax</taxon>
    </lineage>
</organism>
<proteinExistence type="predicted"/>
<protein>
    <recommendedName>
        <fullName evidence="6">Radical SAM core domain-containing protein</fullName>
    </recommendedName>
</protein>
<evidence type="ECO:0000256" key="2">
    <source>
        <dbReference type="ARBA" id="ARBA00022691"/>
    </source>
</evidence>
<dbReference type="PROSITE" id="PS51918">
    <property type="entry name" value="RADICAL_SAM"/>
    <property type="match status" value="1"/>
</dbReference>
<accession>A0ABN6D8K6</accession>
<dbReference type="SUPFAM" id="SSF102114">
    <property type="entry name" value="Radical SAM enzymes"/>
    <property type="match status" value="1"/>
</dbReference>
<dbReference type="InterPro" id="IPR058240">
    <property type="entry name" value="rSAM_sf"/>
</dbReference>